<organism evidence="1 2">
    <name type="scientific">Enterococcus devriesei</name>
    <dbReference type="NCBI Taxonomy" id="319970"/>
    <lineage>
        <taxon>Bacteria</taxon>
        <taxon>Bacillati</taxon>
        <taxon>Bacillota</taxon>
        <taxon>Bacilli</taxon>
        <taxon>Lactobacillales</taxon>
        <taxon>Enterococcaceae</taxon>
        <taxon>Enterococcus</taxon>
    </lineage>
</organism>
<dbReference type="STRING" id="319970.RV00_GL001803"/>
<sequence length="40" mass="4763">MVQALSSKVFPINLVKVTNLSKIKKDWFNFRFSHNYTNFV</sequence>
<accession>A0A1L8SX59</accession>
<proteinExistence type="predicted"/>
<dbReference type="AlphaFoldDB" id="A0A1L8SX59"/>
<evidence type="ECO:0000313" key="2">
    <source>
        <dbReference type="Proteomes" id="UP000183700"/>
    </source>
</evidence>
<name>A0A1L8SX59_9ENTE</name>
<gene>
    <name evidence="1" type="ORF">RV00_GL001803</name>
</gene>
<reference evidence="1 2" key="1">
    <citation type="submission" date="2014-12" db="EMBL/GenBank/DDBJ databases">
        <title>Draft genome sequences of 29 type strains of Enterococci.</title>
        <authorList>
            <person name="Zhong Z."/>
            <person name="Sun Z."/>
            <person name="Liu W."/>
            <person name="Zhang W."/>
            <person name="Zhang H."/>
        </authorList>
    </citation>
    <scope>NUCLEOTIDE SEQUENCE [LARGE SCALE GENOMIC DNA]</scope>
    <source>
        <strain evidence="1 2">DSM 22802</strain>
    </source>
</reference>
<protein>
    <submittedName>
        <fullName evidence="1">Uncharacterized protein</fullName>
    </submittedName>
</protein>
<comment type="caution">
    <text evidence="1">The sequence shown here is derived from an EMBL/GenBank/DDBJ whole genome shotgun (WGS) entry which is preliminary data.</text>
</comment>
<evidence type="ECO:0000313" key="1">
    <source>
        <dbReference type="EMBL" id="OJG36444.1"/>
    </source>
</evidence>
<dbReference type="EMBL" id="JXKM01000003">
    <property type="protein sequence ID" value="OJG36444.1"/>
    <property type="molecule type" value="Genomic_DNA"/>
</dbReference>
<dbReference type="Proteomes" id="UP000183700">
    <property type="component" value="Unassembled WGS sequence"/>
</dbReference>
<keyword evidence="2" id="KW-1185">Reference proteome</keyword>